<dbReference type="EMBL" id="QRDJ01000007">
    <property type="protein sequence ID" value="REC94711.1"/>
    <property type="molecule type" value="Genomic_DNA"/>
</dbReference>
<feature type="transmembrane region" description="Helical" evidence="1">
    <location>
        <begin position="120"/>
        <end position="142"/>
    </location>
</feature>
<keyword evidence="1" id="KW-0472">Membrane</keyword>
<accession>A0A3D9DVL3</accession>
<organism evidence="3 4">
    <name type="scientific">Kushneria indalinina DSM 14324</name>
    <dbReference type="NCBI Taxonomy" id="1122140"/>
    <lineage>
        <taxon>Bacteria</taxon>
        <taxon>Pseudomonadati</taxon>
        <taxon>Pseudomonadota</taxon>
        <taxon>Gammaproteobacteria</taxon>
        <taxon>Oceanospirillales</taxon>
        <taxon>Halomonadaceae</taxon>
        <taxon>Kushneria</taxon>
    </lineage>
</organism>
<evidence type="ECO:0000259" key="2">
    <source>
        <dbReference type="Pfam" id="PF05232"/>
    </source>
</evidence>
<reference evidence="3 4" key="1">
    <citation type="submission" date="2018-07" db="EMBL/GenBank/DDBJ databases">
        <title>Genomic Encyclopedia of Type Strains, Phase IV (KMG-IV): sequencing the most valuable type-strain genomes for metagenomic binning, comparative biology and taxonomic classification.</title>
        <authorList>
            <person name="Goeker M."/>
        </authorList>
    </citation>
    <scope>NUCLEOTIDE SEQUENCE [LARGE SCALE GENOMIC DNA]</scope>
    <source>
        <strain evidence="3 4">DSM 14324</strain>
    </source>
</reference>
<keyword evidence="1" id="KW-0812">Transmembrane</keyword>
<evidence type="ECO:0000313" key="3">
    <source>
        <dbReference type="EMBL" id="REC94711.1"/>
    </source>
</evidence>
<feature type="transmembrane region" description="Helical" evidence="1">
    <location>
        <begin position="91"/>
        <end position="114"/>
    </location>
</feature>
<name>A0A3D9DVL3_9GAMM</name>
<proteinExistence type="predicted"/>
<feature type="domain" description="Chlorhexidine efflux transporter" evidence="2">
    <location>
        <begin position="86"/>
        <end position="147"/>
    </location>
</feature>
<evidence type="ECO:0000313" key="4">
    <source>
        <dbReference type="Proteomes" id="UP000256334"/>
    </source>
</evidence>
<dbReference type="InterPro" id="IPR058208">
    <property type="entry name" value="PACE"/>
</dbReference>
<sequence length="162" mass="18239">MIVRSITYRKLDTMRTTLDRIRHTLMFEIIGLLIVMPLGHLLFSLSISHMGMVGVISAVVATIWNYVYNLGVDHALKRLRGHVHKNVFMRVIHAICFELGLICVLLPLIALYLGQTLAEAAPLVTSLALFYVVYAFVFNWVYDVVFPIPDSPARGEAPTNRA</sequence>
<dbReference type="InterPro" id="IPR007896">
    <property type="entry name" value="BTP_bacteria"/>
</dbReference>
<gene>
    <name evidence="3" type="ORF">C8D72_1537</name>
</gene>
<feature type="transmembrane region" description="Helical" evidence="1">
    <location>
        <begin position="49"/>
        <end position="70"/>
    </location>
</feature>
<dbReference type="NCBIfam" id="NF033664">
    <property type="entry name" value="PACE_transport"/>
    <property type="match status" value="1"/>
</dbReference>
<evidence type="ECO:0000256" key="1">
    <source>
        <dbReference type="SAM" id="Phobius"/>
    </source>
</evidence>
<comment type="caution">
    <text evidence="3">The sequence shown here is derived from an EMBL/GenBank/DDBJ whole genome shotgun (WGS) entry which is preliminary data.</text>
</comment>
<keyword evidence="4" id="KW-1185">Reference proteome</keyword>
<protein>
    <submittedName>
        <fullName evidence="3">Putative membrane protein</fullName>
    </submittedName>
</protein>
<keyword evidence="1" id="KW-1133">Transmembrane helix</keyword>
<dbReference type="AlphaFoldDB" id="A0A3D9DVL3"/>
<feature type="transmembrane region" description="Helical" evidence="1">
    <location>
        <begin position="21"/>
        <end position="43"/>
    </location>
</feature>
<dbReference type="Pfam" id="PF05232">
    <property type="entry name" value="BTP"/>
    <property type="match status" value="2"/>
</dbReference>
<dbReference type="Proteomes" id="UP000256334">
    <property type="component" value="Unassembled WGS sequence"/>
</dbReference>
<feature type="domain" description="Chlorhexidine efflux transporter" evidence="2">
    <location>
        <begin position="15"/>
        <end position="78"/>
    </location>
</feature>